<protein>
    <submittedName>
        <fullName evidence="2">Uncharacterized protein</fullName>
    </submittedName>
</protein>
<evidence type="ECO:0000313" key="2">
    <source>
        <dbReference type="EMBL" id="JAC82290.1"/>
    </source>
</evidence>
<feature type="region of interest" description="Disordered" evidence="1">
    <location>
        <begin position="1"/>
        <end position="38"/>
    </location>
</feature>
<evidence type="ECO:0000256" key="1">
    <source>
        <dbReference type="SAM" id="MobiDB-lite"/>
    </source>
</evidence>
<feature type="compositionally biased region" description="Low complexity" evidence="1">
    <location>
        <begin position="252"/>
        <end position="270"/>
    </location>
</feature>
<feature type="compositionally biased region" description="Basic and acidic residues" evidence="1">
    <location>
        <begin position="359"/>
        <end position="373"/>
    </location>
</feature>
<feature type="region of interest" description="Disordered" evidence="1">
    <location>
        <begin position="480"/>
        <end position="505"/>
    </location>
</feature>
<feature type="compositionally biased region" description="Low complexity" evidence="1">
    <location>
        <begin position="374"/>
        <end position="396"/>
    </location>
</feature>
<accession>A0A061SHC9</accession>
<name>A0A061SHC9_9CHLO</name>
<proteinExistence type="predicted"/>
<feature type="non-terminal residue" evidence="2">
    <location>
        <position position="1"/>
    </location>
</feature>
<feature type="compositionally biased region" description="Gly residues" evidence="1">
    <location>
        <begin position="324"/>
        <end position="334"/>
    </location>
</feature>
<feature type="compositionally biased region" description="Low complexity" evidence="1">
    <location>
        <begin position="298"/>
        <end position="320"/>
    </location>
</feature>
<sequence length="505" mass="50176">PLEKTGNKPVAPNGSRCRRRRSVGRGRRLGPAVALAPPPRIPLSQVLRIGSYARIFVLGDSNPRQEVSEDVARHLVFSPPPPKEQEYRPPTGRGVPSPQDAEESPSFEGMSSTPRNLHSAAGSAQPQAMEVSTEAASRGQKRKGPGDEPPSGPASGAGIRAEPDAAPSSKRRALAPLQPSPLFGPPPEASPAWLTYESPLVKSRRRLRLSGAMATGDADGRMAKRRRLPLARSKNPSQDHWLPQWARRRRLAGPGAPGAARQQAPPASAGVPEGHDADFELFFPDDAAKAPALPAPPAASGLAPVPAASGTDAAKSSAAEAGKDGGAAGSGSGAAGEKEGGGAAASSTAAAVFTFGSKDTTKSEVGEGEKPADGGKPPTAPAAPATASAADAKPFTFGGASGSAPSFVFGGGSAAGAAGTQNPPPQPGAGNAAAPGAGTAVQPAAPTFVFGAAASAPAPAFGGGASLFPQGAGAAVAGAGAGFTLGSSNGPPAGRRTVRARRKGR</sequence>
<feature type="compositionally biased region" description="Basic residues" evidence="1">
    <location>
        <begin position="16"/>
        <end position="28"/>
    </location>
</feature>
<feature type="compositionally biased region" description="Pro residues" evidence="1">
    <location>
        <begin position="178"/>
        <end position="189"/>
    </location>
</feature>
<dbReference type="AlphaFoldDB" id="A0A061SHC9"/>
<feature type="compositionally biased region" description="Low complexity" evidence="1">
    <location>
        <begin position="428"/>
        <end position="440"/>
    </location>
</feature>
<reference evidence="2" key="1">
    <citation type="submission" date="2014-05" db="EMBL/GenBank/DDBJ databases">
        <title>The transcriptome of the halophilic microalga Tetraselmis sp. GSL018 isolated from the Great Salt Lake, Utah.</title>
        <authorList>
            <person name="Jinkerson R.E."/>
            <person name="D'Adamo S."/>
            <person name="Posewitz M.C."/>
        </authorList>
    </citation>
    <scope>NUCLEOTIDE SEQUENCE</scope>
    <source>
        <strain evidence="2">GSL018</strain>
    </source>
</reference>
<gene>
    <name evidence="2" type="ORF">TSPGSL018_6057</name>
</gene>
<dbReference type="EMBL" id="GBEZ01002796">
    <property type="protein sequence ID" value="JAC82290.1"/>
    <property type="molecule type" value="Transcribed_RNA"/>
</dbReference>
<feature type="region of interest" description="Disordered" evidence="1">
    <location>
        <begin position="408"/>
        <end position="440"/>
    </location>
</feature>
<feature type="compositionally biased region" description="Basic residues" evidence="1">
    <location>
        <begin position="496"/>
        <end position="505"/>
    </location>
</feature>
<organism evidence="2">
    <name type="scientific">Tetraselmis sp. GSL018</name>
    <dbReference type="NCBI Taxonomy" id="582737"/>
    <lineage>
        <taxon>Eukaryota</taxon>
        <taxon>Viridiplantae</taxon>
        <taxon>Chlorophyta</taxon>
        <taxon>core chlorophytes</taxon>
        <taxon>Chlorodendrophyceae</taxon>
        <taxon>Chlorodendrales</taxon>
        <taxon>Chlorodendraceae</taxon>
        <taxon>Tetraselmis</taxon>
    </lineage>
</organism>
<feature type="region of interest" description="Disordered" evidence="1">
    <location>
        <begin position="69"/>
        <end position="396"/>
    </location>
</feature>
<feature type="compositionally biased region" description="Polar residues" evidence="1">
    <location>
        <begin position="109"/>
        <end position="126"/>
    </location>
</feature>